<dbReference type="AlphaFoldDB" id="A0AB73T0W4"/>
<dbReference type="Proteomes" id="UP000245412">
    <property type="component" value="Unassembled WGS sequence"/>
</dbReference>
<dbReference type="EMBL" id="QGGY01000011">
    <property type="protein sequence ID" value="PWJ73711.1"/>
    <property type="molecule type" value="Genomic_DNA"/>
</dbReference>
<protein>
    <submittedName>
        <fullName evidence="1">Uncharacterized protein</fullName>
    </submittedName>
</protein>
<organism evidence="1 2">
    <name type="scientific">Murimonas intestini</name>
    <dbReference type="NCBI Taxonomy" id="1337051"/>
    <lineage>
        <taxon>Bacteria</taxon>
        <taxon>Bacillati</taxon>
        <taxon>Bacillota</taxon>
        <taxon>Clostridia</taxon>
        <taxon>Lachnospirales</taxon>
        <taxon>Lachnospiraceae</taxon>
        <taxon>Murimonas</taxon>
    </lineage>
</organism>
<proteinExistence type="predicted"/>
<sequence>MTYEEVFQTQWEKLSEEMVELINFQLNNRAKPDHAELNRVYQQKMDRWFTQMQPEGRWLKDSGNPQFQDEMKSELKKLELKEVPVVPPFGAAAPAGAIAAGAACAAICIAADVHVMLSAVMTAAGAAAAYGGVSSLIRKRKCSTGAALKAAYKEQLTAAGFRLTEICRKYGQDS</sequence>
<evidence type="ECO:0000313" key="2">
    <source>
        <dbReference type="Proteomes" id="UP000245412"/>
    </source>
</evidence>
<accession>A0AB73T0W4</accession>
<reference evidence="1 2" key="1">
    <citation type="submission" date="2018-05" db="EMBL/GenBank/DDBJ databases">
        <authorList>
            <person name="Goeker M."/>
            <person name="Huntemann M."/>
            <person name="Clum A."/>
            <person name="Pillay M."/>
            <person name="Palaniappan K."/>
            <person name="Varghese N."/>
            <person name="Mikhailova N."/>
            <person name="Stamatis D."/>
            <person name="Reddy T."/>
            <person name="Daum C."/>
            <person name="Shapiro N."/>
            <person name="Ivanova N."/>
            <person name="Kyrpides N."/>
            <person name="Woyke T."/>
        </authorList>
    </citation>
    <scope>NUCLEOTIDE SEQUENCE [LARGE SCALE GENOMIC DNA]</scope>
    <source>
        <strain evidence="1 2">DSM 26524</strain>
    </source>
</reference>
<name>A0AB73T0W4_9FIRM</name>
<gene>
    <name evidence="1" type="ORF">C7383_11141</name>
</gene>
<comment type="caution">
    <text evidence="1">The sequence shown here is derived from an EMBL/GenBank/DDBJ whole genome shotgun (WGS) entry which is preliminary data.</text>
</comment>
<evidence type="ECO:0000313" key="1">
    <source>
        <dbReference type="EMBL" id="PWJ73711.1"/>
    </source>
</evidence>
<keyword evidence="2" id="KW-1185">Reference proteome</keyword>